<dbReference type="PANTHER" id="PTHR30081:SF1">
    <property type="entry name" value="PROTEIN TRANSLOCASE SUBUNIT SECD"/>
    <property type="match status" value="1"/>
</dbReference>
<evidence type="ECO:0000256" key="2">
    <source>
        <dbReference type="ARBA" id="ARBA00022448"/>
    </source>
</evidence>
<dbReference type="NCBIfam" id="TIGR01129">
    <property type="entry name" value="secD"/>
    <property type="match status" value="1"/>
</dbReference>
<evidence type="ECO:0000256" key="10">
    <source>
        <dbReference type="HAMAP-Rule" id="MF_01463"/>
    </source>
</evidence>
<dbReference type="Gene3D" id="1.20.1640.10">
    <property type="entry name" value="Multidrug efflux transporter AcrB transmembrane domain"/>
    <property type="match status" value="1"/>
</dbReference>
<feature type="transmembrane region" description="Helical" evidence="10">
    <location>
        <begin position="496"/>
        <end position="520"/>
    </location>
</feature>
<dbReference type="InterPro" id="IPR048634">
    <property type="entry name" value="SecD_SecF_C"/>
</dbReference>
<dbReference type="GO" id="GO:0005886">
    <property type="term" value="C:plasma membrane"/>
    <property type="evidence" value="ECO:0007669"/>
    <property type="project" value="UniProtKB-SubCell"/>
</dbReference>
<dbReference type="Gene3D" id="3.30.1360.200">
    <property type="match status" value="1"/>
</dbReference>
<evidence type="ECO:0000256" key="1">
    <source>
        <dbReference type="ARBA" id="ARBA00004651"/>
    </source>
</evidence>
<name>A0A7S9DBX7_9BRAD</name>
<dbReference type="Proteomes" id="UP000594621">
    <property type="component" value="Chromosome"/>
</dbReference>
<keyword evidence="15" id="KW-1185">Reference proteome</keyword>
<dbReference type="HAMAP" id="MF_01463_B">
    <property type="entry name" value="SecD_B"/>
    <property type="match status" value="1"/>
</dbReference>
<evidence type="ECO:0000256" key="4">
    <source>
        <dbReference type="ARBA" id="ARBA00022519"/>
    </source>
</evidence>
<dbReference type="Gene3D" id="3.30.70.3400">
    <property type="match status" value="2"/>
</dbReference>
<comment type="subunit">
    <text evidence="10">Forms a complex with SecF. Part of the essential Sec protein translocation apparatus which comprises SecA, SecYEG and auxiliary proteins SecDF-YajC and YidC.</text>
</comment>
<organism evidence="14 15">
    <name type="scientific">Bradyrhizobium commune</name>
    <dbReference type="NCBI Taxonomy" id="83627"/>
    <lineage>
        <taxon>Bacteria</taxon>
        <taxon>Pseudomonadati</taxon>
        <taxon>Pseudomonadota</taxon>
        <taxon>Alphaproteobacteria</taxon>
        <taxon>Hyphomicrobiales</taxon>
        <taxon>Nitrobacteraceae</taxon>
        <taxon>Bradyrhizobium</taxon>
    </lineage>
</organism>
<proteinExistence type="inferred from homology"/>
<comment type="caution">
    <text evidence="10">Lacks conserved residue(s) required for the propagation of feature annotation.</text>
</comment>
<dbReference type="PANTHER" id="PTHR30081">
    <property type="entry name" value="PROTEIN-EXPORT MEMBRANE PROTEIN SEC"/>
    <property type="match status" value="1"/>
</dbReference>
<feature type="transmembrane region" description="Helical" evidence="10">
    <location>
        <begin position="468"/>
        <end position="490"/>
    </location>
</feature>
<gene>
    <name evidence="10 14" type="primary">secD</name>
    <name evidence="14" type="ORF">IC761_17355</name>
</gene>
<evidence type="ECO:0000313" key="15">
    <source>
        <dbReference type="Proteomes" id="UP000594621"/>
    </source>
</evidence>
<dbReference type="KEGG" id="bcou:IC761_17355"/>
<evidence type="ECO:0000256" key="8">
    <source>
        <dbReference type="ARBA" id="ARBA00023010"/>
    </source>
</evidence>
<dbReference type="Pfam" id="PF22599">
    <property type="entry name" value="SecDF_P1_head"/>
    <property type="match status" value="1"/>
</dbReference>
<keyword evidence="7 10" id="KW-1133">Transmembrane helix</keyword>
<dbReference type="NCBIfam" id="TIGR00916">
    <property type="entry name" value="2A0604s01"/>
    <property type="match status" value="1"/>
</dbReference>
<feature type="domain" description="SecDF P1 head subdomain" evidence="13">
    <location>
        <begin position="238"/>
        <end position="351"/>
    </location>
</feature>
<evidence type="ECO:0000256" key="6">
    <source>
        <dbReference type="ARBA" id="ARBA00022927"/>
    </source>
</evidence>
<dbReference type="GO" id="GO:0043952">
    <property type="term" value="P:protein transport by the Sec complex"/>
    <property type="evidence" value="ECO:0007669"/>
    <property type="project" value="UniProtKB-UniRule"/>
</dbReference>
<dbReference type="GO" id="GO:0006605">
    <property type="term" value="P:protein targeting"/>
    <property type="evidence" value="ECO:0007669"/>
    <property type="project" value="UniProtKB-UniRule"/>
</dbReference>
<dbReference type="GO" id="GO:0065002">
    <property type="term" value="P:intracellular protein transmembrane transport"/>
    <property type="evidence" value="ECO:0007669"/>
    <property type="project" value="UniProtKB-UniRule"/>
</dbReference>
<keyword evidence="8 10" id="KW-0811">Translocation</keyword>
<feature type="domain" description="Protein export membrane protein SecD/SecF C-terminal" evidence="11">
    <location>
        <begin position="355"/>
        <end position="524"/>
    </location>
</feature>
<comment type="similarity">
    <text evidence="10">Belongs to the SecD/SecF family. SecD subfamily.</text>
</comment>
<dbReference type="FunFam" id="3.30.70.3400:FF:000006">
    <property type="entry name" value="Protein translocase subunit SecD"/>
    <property type="match status" value="1"/>
</dbReference>
<dbReference type="Pfam" id="PF02355">
    <property type="entry name" value="SecD_SecF_C"/>
    <property type="match status" value="1"/>
</dbReference>
<feature type="domain" description="Protein translocase subunit SecDF P1" evidence="12">
    <location>
        <begin position="162"/>
        <end position="220"/>
    </location>
</feature>
<evidence type="ECO:0000313" key="14">
    <source>
        <dbReference type="EMBL" id="QPF94927.1"/>
    </source>
</evidence>
<accession>A0A7S9DBX7</accession>
<protein>
    <recommendedName>
        <fullName evidence="10">Protein translocase subunit SecD</fullName>
    </recommendedName>
</protein>
<dbReference type="FunFam" id="1.20.1640.10:FF:000004">
    <property type="entry name" value="Protein translocase subunit SecD"/>
    <property type="match status" value="1"/>
</dbReference>
<dbReference type="Pfam" id="PF21760">
    <property type="entry name" value="SecD_1st"/>
    <property type="match status" value="1"/>
</dbReference>
<dbReference type="AlphaFoldDB" id="A0A7S9DBX7"/>
<dbReference type="RefSeq" id="WP_195804391.1">
    <property type="nucleotide sequence ID" value="NZ_CP061379.1"/>
</dbReference>
<keyword evidence="6 10" id="KW-0653">Protein transport</keyword>
<comment type="function">
    <text evidence="10">Part of the Sec protein translocase complex. Interacts with the SecYEG preprotein conducting channel. SecDF uses the proton motive force (PMF) to complete protein translocation after the ATP-dependent function of SecA.</text>
</comment>
<keyword evidence="2 10" id="KW-0813">Transport</keyword>
<dbReference type="SUPFAM" id="SSF82866">
    <property type="entry name" value="Multidrug efflux transporter AcrB transmembrane domain"/>
    <property type="match status" value="1"/>
</dbReference>
<dbReference type="InterPro" id="IPR001036">
    <property type="entry name" value="Acrflvin-R"/>
</dbReference>
<evidence type="ECO:0000259" key="13">
    <source>
        <dbReference type="Pfam" id="PF22599"/>
    </source>
</evidence>
<dbReference type="InterPro" id="IPR022646">
    <property type="entry name" value="SecD/SecF_CS"/>
</dbReference>
<evidence type="ECO:0000259" key="12">
    <source>
        <dbReference type="Pfam" id="PF21760"/>
    </source>
</evidence>
<dbReference type="InterPro" id="IPR048631">
    <property type="entry name" value="SecD_1st"/>
</dbReference>
<sequence length="534" mass="57511">MLYFTRWRALGIILTALIVCLCAVPNFFPEAQVKTWPAWAQRRLVLGLDLQGGSSLQLEVDSNYVKKQRLEQVRSDAQKVLRDARIGFTGGVVVRNDAVETRITKESDLQTALSKLRELSQPVGGLMGSSGQRDLDVTDAGGGLVRLTIPEAATLDRLRKTIEQSIQIVEKRVNELGTVEPIIQRQGNDRILVQVPGLQDPTHLKELLGKTAKMEFRMVDPSVPPDQAQQGGLPPDSELLPAATPPPSNYVVKKQVLVAGGDLTNAQATFDQRTNEPVVSFTFNTSGARKFAQATQENVGVPFAIILDGKVISAPVIREPITGGQGQISGSFTVQSANDLAILLRAGALPAPLTVVEERTVGPGLGQDSIEKGELAAYVGSIMVVVFMLLTYRLFGVFANIAVTINVAMIFGLLSLLSATLTLPGIAGIVLTVGIAVDSNVLIYERIREELRGGRSPISAIDAGFKRALATILDSNITTFIAAAVLFMIGTGPVRGFAVTLGIGIITTVFTAFTMTRLIVAWWVQWKRPKTVPI</sequence>
<dbReference type="EMBL" id="CP061379">
    <property type="protein sequence ID" value="QPF94927.1"/>
    <property type="molecule type" value="Genomic_DNA"/>
</dbReference>
<dbReference type="PRINTS" id="PR00702">
    <property type="entry name" value="ACRIFLAVINRP"/>
</dbReference>
<dbReference type="InterPro" id="IPR055344">
    <property type="entry name" value="SecD_SecF_C_bact"/>
</dbReference>
<dbReference type="FunFam" id="3.30.1360.200:FF:000002">
    <property type="entry name" value="Preprotein translocase subunit SecD"/>
    <property type="match status" value="1"/>
</dbReference>
<reference evidence="14 15" key="1">
    <citation type="submission" date="2020-09" db="EMBL/GenBank/DDBJ databases">
        <title>Complete genomes of bradyrhizobia occurring on native shrubby legumes in Australia.</title>
        <authorList>
            <person name="Lafay B."/>
        </authorList>
    </citation>
    <scope>NUCLEOTIDE SEQUENCE [LARGE SCALE GENOMIC DNA]</scope>
    <source>
        <strain evidence="14 15">BDV5040</strain>
    </source>
</reference>
<evidence type="ECO:0000259" key="11">
    <source>
        <dbReference type="Pfam" id="PF02355"/>
    </source>
</evidence>
<evidence type="ECO:0000256" key="7">
    <source>
        <dbReference type="ARBA" id="ARBA00022989"/>
    </source>
</evidence>
<dbReference type="GO" id="GO:0015450">
    <property type="term" value="F:protein-transporting ATPase activity"/>
    <property type="evidence" value="ECO:0007669"/>
    <property type="project" value="InterPro"/>
</dbReference>
<comment type="subcellular location">
    <subcellularLocation>
        <location evidence="1 10">Cell membrane</location>
        <topology evidence="1 10">Multi-pass membrane protein</topology>
    </subcellularLocation>
</comment>
<feature type="transmembrane region" description="Helical" evidence="10">
    <location>
        <begin position="375"/>
        <end position="392"/>
    </location>
</feature>
<evidence type="ECO:0000256" key="5">
    <source>
        <dbReference type="ARBA" id="ARBA00022692"/>
    </source>
</evidence>
<dbReference type="InterPro" id="IPR005791">
    <property type="entry name" value="SecD"/>
</dbReference>
<dbReference type="InterPro" id="IPR022813">
    <property type="entry name" value="SecD/SecF_arch_bac"/>
</dbReference>
<evidence type="ECO:0000256" key="3">
    <source>
        <dbReference type="ARBA" id="ARBA00022475"/>
    </source>
</evidence>
<keyword evidence="5 10" id="KW-0812">Transmembrane</keyword>
<keyword evidence="3 10" id="KW-1003">Cell membrane</keyword>
<keyword evidence="4" id="KW-0997">Cell inner membrane</keyword>
<evidence type="ECO:0000256" key="9">
    <source>
        <dbReference type="ARBA" id="ARBA00023136"/>
    </source>
</evidence>
<dbReference type="InterPro" id="IPR054384">
    <property type="entry name" value="SecDF_P1_head"/>
</dbReference>
<keyword evidence="9 10" id="KW-0472">Membrane</keyword>
<dbReference type="Pfam" id="PF07549">
    <property type="entry name" value="Sec_GG"/>
    <property type="match status" value="1"/>
</dbReference>